<evidence type="ECO:0000313" key="5">
    <source>
        <dbReference type="EMBL" id="SDX03601.1"/>
    </source>
</evidence>
<name>A0A1H2YF16_ACIFE</name>
<evidence type="ECO:0000256" key="1">
    <source>
        <dbReference type="ARBA" id="ARBA00006739"/>
    </source>
</evidence>
<evidence type="ECO:0000313" key="6">
    <source>
        <dbReference type="Proteomes" id="UP000182379"/>
    </source>
</evidence>
<dbReference type="AlphaFoldDB" id="A0A1H2YF16"/>
<feature type="transmembrane region" description="Helical" evidence="4">
    <location>
        <begin position="365"/>
        <end position="387"/>
    </location>
</feature>
<comment type="caution">
    <text evidence="5">The sequence shown here is derived from an EMBL/GenBank/DDBJ whole genome shotgun (WGS) entry which is preliminary data.</text>
</comment>
<dbReference type="RefSeq" id="WP_074706656.1">
    <property type="nucleotide sequence ID" value="NZ_CALAKB010000018.1"/>
</dbReference>
<feature type="transmembrane region" description="Helical" evidence="4">
    <location>
        <begin position="12"/>
        <end position="32"/>
    </location>
</feature>
<dbReference type="Gene3D" id="3.90.550.10">
    <property type="entry name" value="Spore Coat Polysaccharide Biosynthesis Protein SpsA, Chain A"/>
    <property type="match status" value="1"/>
</dbReference>
<dbReference type="EMBL" id="FNOP01000011">
    <property type="protein sequence ID" value="SDX03601.1"/>
    <property type="molecule type" value="Genomic_DNA"/>
</dbReference>
<organism evidence="5 6">
    <name type="scientific">Acidaminococcus fermentans</name>
    <dbReference type="NCBI Taxonomy" id="905"/>
    <lineage>
        <taxon>Bacteria</taxon>
        <taxon>Bacillati</taxon>
        <taxon>Bacillota</taxon>
        <taxon>Negativicutes</taxon>
        <taxon>Acidaminococcales</taxon>
        <taxon>Acidaminococcaceae</taxon>
        <taxon>Acidaminococcus</taxon>
    </lineage>
</organism>
<reference evidence="5 6" key="1">
    <citation type="submission" date="2016-10" db="EMBL/GenBank/DDBJ databases">
        <authorList>
            <person name="Varghese N."/>
            <person name="Submissions S."/>
        </authorList>
    </citation>
    <scope>NUCLEOTIDE SEQUENCE [LARGE SCALE GENOMIC DNA]</scope>
    <source>
        <strain evidence="5 6">WCC6</strain>
    </source>
</reference>
<feature type="transmembrane region" description="Helical" evidence="4">
    <location>
        <begin position="306"/>
        <end position="327"/>
    </location>
</feature>
<dbReference type="Pfam" id="PF13641">
    <property type="entry name" value="Glyco_tranf_2_3"/>
    <property type="match status" value="1"/>
</dbReference>
<dbReference type="PANTHER" id="PTHR43630">
    <property type="entry name" value="POLY-BETA-1,6-N-ACETYL-D-GLUCOSAMINE SYNTHASE"/>
    <property type="match status" value="1"/>
</dbReference>
<keyword evidence="2" id="KW-0328">Glycosyltransferase</keyword>
<evidence type="ECO:0000256" key="3">
    <source>
        <dbReference type="ARBA" id="ARBA00022679"/>
    </source>
</evidence>
<comment type="similarity">
    <text evidence="1">Belongs to the glycosyltransferase 2 family.</text>
</comment>
<dbReference type="InterPro" id="IPR029044">
    <property type="entry name" value="Nucleotide-diphossugar_trans"/>
</dbReference>
<evidence type="ECO:0000256" key="2">
    <source>
        <dbReference type="ARBA" id="ARBA00022676"/>
    </source>
</evidence>
<gene>
    <name evidence="5" type="ORF">SAMN05216495_11114</name>
</gene>
<dbReference type="SUPFAM" id="SSF53448">
    <property type="entry name" value="Nucleotide-diphospho-sugar transferases"/>
    <property type="match status" value="1"/>
</dbReference>
<protein>
    <submittedName>
        <fullName evidence="5">Glycosyltransferase, catalytic subunit of cellulose synthase and poly-beta-1,6-N-acetylglucosamine synthase</fullName>
    </submittedName>
</protein>
<dbReference type="PANTHER" id="PTHR43630:SF1">
    <property type="entry name" value="POLY-BETA-1,6-N-ACETYL-D-GLUCOSAMINE SYNTHASE"/>
    <property type="match status" value="1"/>
</dbReference>
<accession>A0A1H2YF16</accession>
<feature type="transmembrane region" description="Helical" evidence="4">
    <location>
        <begin position="339"/>
        <end position="358"/>
    </location>
</feature>
<dbReference type="GO" id="GO:0016757">
    <property type="term" value="F:glycosyltransferase activity"/>
    <property type="evidence" value="ECO:0007669"/>
    <property type="project" value="UniProtKB-KW"/>
</dbReference>
<sequence>MSTYFDIIMVPLQVLIVFFTIYYFVISLFGILPRKKEKKILTPKTTFAVIVAAHNEEKVIGELVENLHMLRYPDELYDIFVIADNCKDHTAEVARKAGALVYERFNQEEVGKGFALEWMFRQLFALDRQYDAVAIFDADNLVHPDFLKEMNNRFCKGERLIQGYLDVKNPNDSWVSGTFAINFWIVNHVWHLAKYTIGLSSVFGGTGMVIATEVLKKYGWKATCLTEDMEFTMKCLLEGIPTTWCQDAIIYDEKPQTFKASWNQRKRWAQGQFDVAGRYMWKLLKEGIRKRDIVILDGVIDVFQPYFMLISTFFVLCSTIYNFFPFYTNVLYALLPYHVWQVIGVAQYAIPAIILFKINAAPKSWFYTLFYPLLLYSWVPITILGFFHRHEHVWSHTIHTRSISFNDVLVPESAETGPKQIILPKEKR</sequence>
<keyword evidence="4" id="KW-0812">Transmembrane</keyword>
<evidence type="ECO:0000256" key="4">
    <source>
        <dbReference type="SAM" id="Phobius"/>
    </source>
</evidence>
<keyword evidence="3 5" id="KW-0808">Transferase</keyword>
<dbReference type="CDD" id="cd06438">
    <property type="entry name" value="EpsO_like"/>
    <property type="match status" value="1"/>
</dbReference>
<dbReference type="Proteomes" id="UP000182379">
    <property type="component" value="Unassembled WGS sequence"/>
</dbReference>
<proteinExistence type="inferred from homology"/>
<keyword evidence="4" id="KW-0472">Membrane</keyword>
<keyword evidence="4" id="KW-1133">Transmembrane helix</keyword>